<dbReference type="Pfam" id="PF12796">
    <property type="entry name" value="Ank_2"/>
    <property type="match status" value="1"/>
</dbReference>
<sequence>MGACNSSSNAQNPTHKLHRAVERNNLADAEALLKEGAEVDAVDGKGDVSRRYNYVRTPLQKARTVEMFKLLLAHGADITRRDADGSTILHNKIGNDKMLEILAEAEGIEKIIGKKNKPDGDTIFHIEIFQTRDSRRESIAGLIKLIDKAYEVQASVLTCENAKGRTPLMAACRNGFTDIVKKLLFMGGDVNDVDAEQWDPLMCAAYKPLDLSIIKILLDAGADIEREGPHGRTAYLCAAFGEEGDGEGKKAMKILEQRGANTKVKDAEGQGAEDLIQFNELRKFAELNSKRRSSSRVNIHSVSKAGIGEEELLGGAPHRARSSRSSG</sequence>
<evidence type="ECO:0000256" key="1">
    <source>
        <dbReference type="ARBA" id="ARBA00022737"/>
    </source>
</evidence>
<keyword evidence="1" id="KW-0677">Repeat</keyword>
<dbReference type="InterPro" id="IPR002110">
    <property type="entry name" value="Ankyrin_rpt"/>
</dbReference>
<organism evidence="5">
    <name type="scientific">Chromera velia CCMP2878</name>
    <dbReference type="NCBI Taxonomy" id="1169474"/>
    <lineage>
        <taxon>Eukaryota</taxon>
        <taxon>Sar</taxon>
        <taxon>Alveolata</taxon>
        <taxon>Colpodellida</taxon>
        <taxon>Chromeraceae</taxon>
        <taxon>Chromera</taxon>
    </lineage>
</organism>
<reference evidence="5" key="1">
    <citation type="submission" date="2014-11" db="EMBL/GenBank/DDBJ databases">
        <authorList>
            <person name="Otto D Thomas"/>
            <person name="Naeem Raeece"/>
        </authorList>
    </citation>
    <scope>NUCLEOTIDE SEQUENCE</scope>
</reference>
<evidence type="ECO:0000256" key="2">
    <source>
        <dbReference type="ARBA" id="ARBA00023043"/>
    </source>
</evidence>
<dbReference type="PROSITE" id="PS50088">
    <property type="entry name" value="ANK_REPEAT"/>
    <property type="match status" value="2"/>
</dbReference>
<feature type="repeat" description="ANK" evidence="3">
    <location>
        <begin position="163"/>
        <end position="195"/>
    </location>
</feature>
<evidence type="ECO:0000256" key="4">
    <source>
        <dbReference type="SAM" id="MobiDB-lite"/>
    </source>
</evidence>
<dbReference type="SMART" id="SM00248">
    <property type="entry name" value="ANK"/>
    <property type="match status" value="4"/>
</dbReference>
<dbReference type="SUPFAM" id="SSF48403">
    <property type="entry name" value="Ankyrin repeat"/>
    <property type="match status" value="1"/>
</dbReference>
<dbReference type="PROSITE" id="PS50297">
    <property type="entry name" value="ANK_REP_REGION"/>
    <property type="match status" value="1"/>
</dbReference>
<dbReference type="PRINTS" id="PR01415">
    <property type="entry name" value="ANKYRIN"/>
</dbReference>
<keyword evidence="2 3" id="KW-0040">ANK repeat</keyword>
<dbReference type="Gene3D" id="1.25.40.20">
    <property type="entry name" value="Ankyrin repeat-containing domain"/>
    <property type="match status" value="2"/>
</dbReference>
<dbReference type="VEuPathDB" id="CryptoDB:Cvel_13183"/>
<dbReference type="EMBL" id="CDMZ01005833">
    <property type="protein sequence ID" value="CEM54963.1"/>
    <property type="molecule type" value="Genomic_DNA"/>
</dbReference>
<proteinExistence type="predicted"/>
<feature type="compositionally biased region" description="Basic residues" evidence="4">
    <location>
        <begin position="318"/>
        <end position="327"/>
    </location>
</feature>
<dbReference type="InterPro" id="IPR036770">
    <property type="entry name" value="Ankyrin_rpt-contain_sf"/>
</dbReference>
<feature type="region of interest" description="Disordered" evidence="4">
    <location>
        <begin position="308"/>
        <end position="327"/>
    </location>
</feature>
<dbReference type="AlphaFoldDB" id="A0A0G4ICM4"/>
<feature type="repeat" description="ANK" evidence="3">
    <location>
        <begin position="12"/>
        <end position="44"/>
    </location>
</feature>
<evidence type="ECO:0000313" key="5">
    <source>
        <dbReference type="EMBL" id="CEM54963.1"/>
    </source>
</evidence>
<name>A0A0G4ICM4_9ALVE</name>
<gene>
    <name evidence="5" type="ORF">Cvel_13183</name>
</gene>
<accession>A0A0G4ICM4</accession>
<protein>
    <submittedName>
        <fullName evidence="5">Uncharacterized protein</fullName>
    </submittedName>
</protein>
<dbReference type="PhylomeDB" id="A0A0G4ICM4"/>
<evidence type="ECO:0000256" key="3">
    <source>
        <dbReference type="PROSITE-ProRule" id="PRU00023"/>
    </source>
</evidence>
<dbReference type="PANTHER" id="PTHR24189:SF50">
    <property type="entry name" value="ANKYRIN REPEAT AND SOCS BOX PROTEIN 2"/>
    <property type="match status" value="1"/>
</dbReference>
<dbReference type="InterPro" id="IPR050745">
    <property type="entry name" value="Multifunctional_regulatory"/>
</dbReference>
<dbReference type="PANTHER" id="PTHR24189">
    <property type="entry name" value="MYOTROPHIN"/>
    <property type="match status" value="1"/>
</dbReference>